<dbReference type="EMBL" id="KB206411">
    <property type="protein sequence ID" value="ELP91843.1"/>
    <property type="molecule type" value="Genomic_DNA"/>
</dbReference>
<dbReference type="Proteomes" id="UP000014680">
    <property type="component" value="Unassembled WGS sequence"/>
</dbReference>
<dbReference type="OrthoDB" id="25684at2759"/>
<accession>A0A0A1U9V2</accession>
<organism evidence="1 2">
    <name type="scientific">Entamoeba invadens IP1</name>
    <dbReference type="NCBI Taxonomy" id="370355"/>
    <lineage>
        <taxon>Eukaryota</taxon>
        <taxon>Amoebozoa</taxon>
        <taxon>Evosea</taxon>
        <taxon>Archamoebae</taxon>
        <taxon>Mastigamoebida</taxon>
        <taxon>Entamoebidae</taxon>
        <taxon>Entamoeba</taxon>
    </lineage>
</organism>
<dbReference type="RefSeq" id="XP_004258614.1">
    <property type="nucleotide sequence ID" value="XM_004258566.1"/>
</dbReference>
<evidence type="ECO:0000313" key="2">
    <source>
        <dbReference type="Proteomes" id="UP000014680"/>
    </source>
</evidence>
<reference evidence="1 2" key="1">
    <citation type="submission" date="2012-10" db="EMBL/GenBank/DDBJ databases">
        <authorList>
            <person name="Zafar N."/>
            <person name="Inman J."/>
            <person name="Hall N."/>
            <person name="Lorenzi H."/>
            <person name="Caler E."/>
        </authorList>
    </citation>
    <scope>NUCLEOTIDE SEQUENCE [LARGE SCALE GENOMIC DNA]</scope>
    <source>
        <strain evidence="1 2">IP1</strain>
    </source>
</reference>
<protein>
    <recommendedName>
        <fullName evidence="3">RRM domain-containing protein</fullName>
    </recommendedName>
</protein>
<dbReference type="KEGG" id="eiv:EIN_397030"/>
<dbReference type="OMA" id="FHVNGIN"/>
<name>A0A0A1U9V2_ENTIV</name>
<dbReference type="VEuPathDB" id="AmoebaDB:EIN_397030"/>
<proteinExistence type="predicted"/>
<evidence type="ECO:0008006" key="3">
    <source>
        <dbReference type="Google" id="ProtNLM"/>
    </source>
</evidence>
<gene>
    <name evidence="1" type="ORF">EIN_397030</name>
</gene>
<dbReference type="AlphaFoldDB" id="A0A0A1U9V2"/>
<dbReference type="GeneID" id="14890876"/>
<evidence type="ECO:0000313" key="1">
    <source>
        <dbReference type="EMBL" id="ELP91843.1"/>
    </source>
</evidence>
<keyword evidence="2" id="KW-1185">Reference proteome</keyword>
<sequence length="182" mass="20300">MRPSFYYFPSTYLNSLNPIKTQEQTAPTIVRKSHEKGVAFPRLSIIDTPINNSLRQPQVRRTSVYSSVGPLSVSPKEKTENTVVVKNVPLPALGRVSEELRKNGRIEALNQLPNGDVRVVFNTSESARKAISCGLVSTSNTDFHVNGINTFGEEYGCGDVIQFTARKNFSFWEFILSLFGLN</sequence>